<evidence type="ECO:0000259" key="4">
    <source>
        <dbReference type="Pfam" id="PF01807"/>
    </source>
</evidence>
<dbReference type="AlphaFoldDB" id="A0A174ML52"/>
<dbReference type="GO" id="GO:0003899">
    <property type="term" value="F:DNA-directed RNA polymerase activity"/>
    <property type="evidence" value="ECO:0007669"/>
    <property type="project" value="InterPro"/>
</dbReference>
<dbReference type="InterPro" id="IPR034154">
    <property type="entry name" value="TOPRIM_DnaG/twinkle"/>
</dbReference>
<protein>
    <submittedName>
        <fullName evidence="5">DNA primase</fullName>
    </submittedName>
</protein>
<keyword evidence="1" id="KW-0479">Metal-binding</keyword>
<evidence type="ECO:0000313" key="5">
    <source>
        <dbReference type="EMBL" id="CUP35038.1"/>
    </source>
</evidence>
<proteinExistence type="predicted"/>
<dbReference type="Gene3D" id="3.40.1360.10">
    <property type="match status" value="1"/>
</dbReference>
<dbReference type="CDD" id="cd01029">
    <property type="entry name" value="TOPRIM_primases"/>
    <property type="match status" value="1"/>
</dbReference>
<organism evidence="5 6">
    <name type="scientific">Bacteroides faecis</name>
    <dbReference type="NCBI Taxonomy" id="674529"/>
    <lineage>
        <taxon>Bacteria</taxon>
        <taxon>Pseudomonadati</taxon>
        <taxon>Bacteroidota</taxon>
        <taxon>Bacteroidia</taxon>
        <taxon>Bacteroidales</taxon>
        <taxon>Bacteroidaceae</taxon>
        <taxon>Bacteroides</taxon>
    </lineage>
</organism>
<dbReference type="GeneID" id="86048166"/>
<dbReference type="GO" id="GO:0008270">
    <property type="term" value="F:zinc ion binding"/>
    <property type="evidence" value="ECO:0007669"/>
    <property type="project" value="UniProtKB-KW"/>
</dbReference>
<gene>
    <name evidence="5" type="ORF">ERS852461_02395</name>
</gene>
<dbReference type="GO" id="GO:0005737">
    <property type="term" value="C:cytoplasm"/>
    <property type="evidence" value="ECO:0007669"/>
    <property type="project" value="TreeGrafter"/>
</dbReference>
<dbReference type="InterPro" id="IPR002694">
    <property type="entry name" value="Znf_CHC2"/>
</dbReference>
<reference evidence="5 6" key="1">
    <citation type="submission" date="2015-09" db="EMBL/GenBank/DDBJ databases">
        <authorList>
            <consortium name="Pathogen Informatics"/>
        </authorList>
    </citation>
    <scope>NUCLEOTIDE SEQUENCE [LARGE SCALE GENOMIC DNA]</scope>
    <source>
        <strain evidence="5 6">2789STDY5834846</strain>
    </source>
</reference>
<dbReference type="InterPro" id="IPR036977">
    <property type="entry name" value="DNA_primase_Znf_CHC2"/>
</dbReference>
<dbReference type="GO" id="GO:0006269">
    <property type="term" value="P:DNA replication, synthesis of primer"/>
    <property type="evidence" value="ECO:0007669"/>
    <property type="project" value="TreeGrafter"/>
</dbReference>
<dbReference type="GO" id="GO:0003677">
    <property type="term" value="F:DNA binding"/>
    <property type="evidence" value="ECO:0007669"/>
    <property type="project" value="InterPro"/>
</dbReference>
<feature type="domain" description="Zinc finger CHC2-type" evidence="4">
    <location>
        <begin position="20"/>
        <end position="85"/>
    </location>
</feature>
<dbReference type="Gene3D" id="3.90.580.10">
    <property type="entry name" value="Zinc finger, CHC2-type domain"/>
    <property type="match status" value="1"/>
</dbReference>
<evidence type="ECO:0000256" key="3">
    <source>
        <dbReference type="ARBA" id="ARBA00022833"/>
    </source>
</evidence>
<dbReference type="RefSeq" id="WP_005633162.1">
    <property type="nucleotide sequence ID" value="NZ_CZAE01000010.1"/>
</dbReference>
<sequence>MNIEDVKQIPIADYLHSLGYSPVKRQGNGLWYKSPLREEHEASFKVNTDRNLWYDFGAGKGGNIIALAKELYFSDSLPYLLKRIEEQTPNVRPVSFSFPQCRTEPSFQHLEVRDLTHPALLRYLQGRGINIELAKRECKELHFTNNGKPFFAIGFPNMAGGYEVRNSFFKGCIAPKDITHIRQQGEPREKCLVFEGFMDYLSFLTLRMKNCPTMPDLDRQDYVILNSTVNVPKAIDVLYPYERIHCMLDNDEAGYKATRAIELEYSYRVRDFSHNYRGYSDLNDYLCGRKQEQKNAASQVQETKQKTGQCAVQKQKRGRGI</sequence>
<dbReference type="PANTHER" id="PTHR30313:SF2">
    <property type="entry name" value="DNA PRIMASE"/>
    <property type="match status" value="1"/>
</dbReference>
<keyword evidence="3" id="KW-0862">Zinc</keyword>
<dbReference type="Pfam" id="PF13155">
    <property type="entry name" value="Toprim_2"/>
    <property type="match status" value="1"/>
</dbReference>
<dbReference type="Pfam" id="PF01807">
    <property type="entry name" value="Zn_ribbon_DnaG"/>
    <property type="match status" value="1"/>
</dbReference>
<keyword evidence="2" id="KW-0863">Zinc-finger</keyword>
<evidence type="ECO:0000256" key="1">
    <source>
        <dbReference type="ARBA" id="ARBA00022723"/>
    </source>
</evidence>
<dbReference type="SUPFAM" id="SSF57783">
    <property type="entry name" value="Zinc beta-ribbon"/>
    <property type="match status" value="1"/>
</dbReference>
<dbReference type="PANTHER" id="PTHR30313">
    <property type="entry name" value="DNA PRIMASE"/>
    <property type="match status" value="1"/>
</dbReference>
<evidence type="ECO:0000256" key="2">
    <source>
        <dbReference type="ARBA" id="ARBA00022771"/>
    </source>
</evidence>
<dbReference type="Proteomes" id="UP000095606">
    <property type="component" value="Unassembled WGS sequence"/>
</dbReference>
<dbReference type="InterPro" id="IPR050219">
    <property type="entry name" value="DnaG_primase"/>
</dbReference>
<dbReference type="EMBL" id="CZAE01000010">
    <property type="protein sequence ID" value="CUP35038.1"/>
    <property type="molecule type" value="Genomic_DNA"/>
</dbReference>
<evidence type="ECO:0000313" key="6">
    <source>
        <dbReference type="Proteomes" id="UP000095606"/>
    </source>
</evidence>
<name>A0A174ML52_9BACE</name>
<accession>A0A174ML52</accession>